<evidence type="ECO:0000256" key="1">
    <source>
        <dbReference type="SAM" id="SignalP"/>
    </source>
</evidence>
<proteinExistence type="predicted"/>
<evidence type="ECO:0000313" key="4">
    <source>
        <dbReference type="Proteomes" id="UP000199705"/>
    </source>
</evidence>
<dbReference type="Proteomes" id="UP000199705">
    <property type="component" value="Unassembled WGS sequence"/>
</dbReference>
<evidence type="ECO:0000259" key="2">
    <source>
        <dbReference type="Pfam" id="PF00561"/>
    </source>
</evidence>
<name>A0A1G8JEB4_9SPHI</name>
<dbReference type="EMBL" id="FNCG01000018">
    <property type="protein sequence ID" value="SDI29536.1"/>
    <property type="molecule type" value="Genomic_DNA"/>
</dbReference>
<dbReference type="RefSeq" id="WP_218134512.1">
    <property type="nucleotide sequence ID" value="NZ_FNCG01000018.1"/>
</dbReference>
<dbReference type="PANTHER" id="PTHR43433">
    <property type="entry name" value="HYDROLASE, ALPHA/BETA FOLD FAMILY PROTEIN"/>
    <property type="match status" value="1"/>
</dbReference>
<dbReference type="SUPFAM" id="SSF53474">
    <property type="entry name" value="alpha/beta-Hydrolases"/>
    <property type="match status" value="1"/>
</dbReference>
<sequence>MLVIKKLSASLALLIFMLITGNCVLAQPVTAPGSYYTSFDGVKIHYEAKGDGFPVILVHGFSGTGEGWKKGKLYNDMLTAGYKVIILDQRGNGRSDKPHDDAGYANDAEAKDIMGLATSLGLKRYDVVGYSRGSIITSRVFVLDKRVQKAVMGGMGDAYTNPEWPRRIHAYKALMGDTSFHDVDGMINYIHSNPFDELALAYQQKWQPSTSKQELAKVKIPVLLIDGTEDHDNGDEVALHKLIPGSKLVHVPGDHNSASRTPEFSKAVIAFLK</sequence>
<dbReference type="InterPro" id="IPR029058">
    <property type="entry name" value="AB_hydrolase_fold"/>
</dbReference>
<feature type="signal peptide" evidence="1">
    <location>
        <begin position="1"/>
        <end position="26"/>
    </location>
</feature>
<dbReference type="Gene3D" id="3.40.50.1820">
    <property type="entry name" value="alpha/beta hydrolase"/>
    <property type="match status" value="1"/>
</dbReference>
<dbReference type="InterPro" id="IPR050471">
    <property type="entry name" value="AB_hydrolase"/>
</dbReference>
<gene>
    <name evidence="3" type="ORF">SAMN05192573_11888</name>
</gene>
<accession>A0A1G8JEB4</accession>
<dbReference type="STRING" id="551996.SAMN05192573_11888"/>
<dbReference type="PANTHER" id="PTHR43433:SF5">
    <property type="entry name" value="AB HYDROLASE-1 DOMAIN-CONTAINING PROTEIN"/>
    <property type="match status" value="1"/>
</dbReference>
<keyword evidence="1" id="KW-0732">Signal</keyword>
<dbReference type="Pfam" id="PF00561">
    <property type="entry name" value="Abhydrolase_1"/>
    <property type="match status" value="1"/>
</dbReference>
<dbReference type="AlphaFoldDB" id="A0A1G8JEB4"/>
<evidence type="ECO:0000313" key="3">
    <source>
        <dbReference type="EMBL" id="SDI29536.1"/>
    </source>
</evidence>
<organism evidence="3 4">
    <name type="scientific">Mucilaginibacter gossypii</name>
    <dbReference type="NCBI Taxonomy" id="551996"/>
    <lineage>
        <taxon>Bacteria</taxon>
        <taxon>Pseudomonadati</taxon>
        <taxon>Bacteroidota</taxon>
        <taxon>Sphingobacteriia</taxon>
        <taxon>Sphingobacteriales</taxon>
        <taxon>Sphingobacteriaceae</taxon>
        <taxon>Mucilaginibacter</taxon>
    </lineage>
</organism>
<feature type="chain" id="PRO_5011718600" evidence="1">
    <location>
        <begin position="27"/>
        <end position="273"/>
    </location>
</feature>
<keyword evidence="4" id="KW-1185">Reference proteome</keyword>
<protein>
    <submittedName>
        <fullName evidence="3">Pimeloyl-ACP methyl ester carboxylesterase</fullName>
    </submittedName>
</protein>
<reference evidence="4" key="1">
    <citation type="submission" date="2016-10" db="EMBL/GenBank/DDBJ databases">
        <authorList>
            <person name="Varghese N."/>
            <person name="Submissions S."/>
        </authorList>
    </citation>
    <scope>NUCLEOTIDE SEQUENCE [LARGE SCALE GENOMIC DNA]</scope>
    <source>
        <strain evidence="4">Gh-67</strain>
    </source>
</reference>
<dbReference type="InterPro" id="IPR000073">
    <property type="entry name" value="AB_hydrolase_1"/>
</dbReference>
<feature type="domain" description="AB hydrolase-1" evidence="2">
    <location>
        <begin position="54"/>
        <end position="154"/>
    </location>
</feature>